<keyword evidence="8" id="KW-0902">Two-component regulatory system</keyword>
<dbReference type="EC" id="2.7.13.3" evidence="2"/>
<dbReference type="InterPro" id="IPR035965">
    <property type="entry name" value="PAS-like_dom_sf"/>
</dbReference>
<dbReference type="Pfam" id="PF00989">
    <property type="entry name" value="PAS"/>
    <property type="match status" value="1"/>
</dbReference>
<dbReference type="InterPro" id="IPR003594">
    <property type="entry name" value="HATPase_dom"/>
</dbReference>
<dbReference type="PROSITE" id="PS50110">
    <property type="entry name" value="RESPONSE_REGULATORY"/>
    <property type="match status" value="2"/>
</dbReference>
<feature type="domain" description="Response regulatory" evidence="12">
    <location>
        <begin position="525"/>
        <end position="644"/>
    </location>
</feature>
<dbReference type="InterPro" id="IPR004358">
    <property type="entry name" value="Sig_transdc_His_kin-like_C"/>
</dbReference>
<evidence type="ECO:0000256" key="2">
    <source>
        <dbReference type="ARBA" id="ARBA00012438"/>
    </source>
</evidence>
<dbReference type="PANTHER" id="PTHR43065:SF42">
    <property type="entry name" value="TWO-COMPONENT SENSOR PPRA"/>
    <property type="match status" value="1"/>
</dbReference>
<dbReference type="SUPFAM" id="SSF47384">
    <property type="entry name" value="Homodimeric domain of signal transducing histidine kinase"/>
    <property type="match status" value="1"/>
</dbReference>
<evidence type="ECO:0000256" key="6">
    <source>
        <dbReference type="ARBA" id="ARBA00022777"/>
    </source>
</evidence>
<dbReference type="InterPro" id="IPR011006">
    <property type="entry name" value="CheY-like_superfamily"/>
</dbReference>
<organism evidence="15 16">
    <name type="scientific">Candidatus Scalindua arabica</name>
    <dbReference type="NCBI Taxonomy" id="1127984"/>
    <lineage>
        <taxon>Bacteria</taxon>
        <taxon>Pseudomonadati</taxon>
        <taxon>Planctomycetota</taxon>
        <taxon>Candidatus Brocadiia</taxon>
        <taxon>Candidatus Brocadiales</taxon>
        <taxon>Candidatus Scalinduaceae</taxon>
        <taxon>Candidatus Scalindua</taxon>
    </lineage>
</organism>
<dbReference type="SUPFAM" id="SSF52172">
    <property type="entry name" value="CheY-like"/>
    <property type="match status" value="2"/>
</dbReference>
<dbReference type="AlphaFoldDB" id="A0A941W3B6"/>
<dbReference type="CDD" id="cd00130">
    <property type="entry name" value="PAS"/>
    <property type="match status" value="1"/>
</dbReference>
<dbReference type="SMART" id="SM00448">
    <property type="entry name" value="REC"/>
    <property type="match status" value="2"/>
</dbReference>
<sequence length="657" mass="74022">MFAVSVNRLNILIVDDNEDHQILMEDVLKQDKQNVEVVFVCTGEECIHKLSNEAFDATIIDYSLSDMNGIEVLKRINRQENNCPVIMATAFGDESVAVEAMKVGACDYIAKEEGYLKRLPSIVDRAVLESRTKREKEEVENELRVSELRYKTLIDNMIDVVFTADQELNITSINLASKRVFEYSGEEARGLSFFDLIHKEDRKKIVDCIKGAFAGRREFLEGYEFRIKTKSGLIKDVQLNAKMDYDENGKVTLFEGVVRDITGRKEFEQKLFQIDKLNALGLQSSGIAYDFNNILGIILGYLDIVKMGIKDENEKVLDSLNIIEKAARDGAEIVDKIQQFSRIKKEHENVEKSIDLVEIIDDALKLTMPRWKTVAQSKGVEYEIVKHNFTTSKYRARCKPSELREVIINIINNSIDAMPNGGKIELSVKTDGDNAVISISDNGIGISEDVKEKVFDPFFTTKGVKRSGLGMSLSYSIMTRYDGEIRIDSSPGKGTTMHLMMPLCSADEVLHQDEVTGDITGHSANILVIEDEKVILDMMRVILESRGHNVFVAQDSSVGMKMYEKNTYDIVLCDLAMPKSNGWQVARFVKESDSVRKKPKTPVVLITGYELDTGAIDYRSEGVDYILNKPIEFAELHKIIDNYSSAGSQRNVPVGLQ</sequence>
<dbReference type="InterPro" id="IPR013767">
    <property type="entry name" value="PAS_fold"/>
</dbReference>
<dbReference type="InterPro" id="IPR003661">
    <property type="entry name" value="HisK_dim/P_dom"/>
</dbReference>
<evidence type="ECO:0000313" key="15">
    <source>
        <dbReference type="EMBL" id="MBS1258769.1"/>
    </source>
</evidence>
<dbReference type="Gene3D" id="3.30.450.20">
    <property type="entry name" value="PAS domain"/>
    <property type="match status" value="1"/>
</dbReference>
<evidence type="ECO:0000256" key="8">
    <source>
        <dbReference type="ARBA" id="ARBA00023012"/>
    </source>
</evidence>
<dbReference type="Pfam" id="PF00072">
    <property type="entry name" value="Response_reg"/>
    <property type="match status" value="2"/>
</dbReference>
<evidence type="ECO:0000256" key="7">
    <source>
        <dbReference type="ARBA" id="ARBA00022840"/>
    </source>
</evidence>
<dbReference type="SUPFAM" id="SSF55874">
    <property type="entry name" value="ATPase domain of HSP90 chaperone/DNA topoisomerase II/histidine kinase"/>
    <property type="match status" value="1"/>
</dbReference>
<dbReference type="InterPro" id="IPR001789">
    <property type="entry name" value="Sig_transdc_resp-reg_receiver"/>
</dbReference>
<reference evidence="15" key="1">
    <citation type="journal article" date="2021" name="ISME J.">
        <title>Fine-scale metabolic discontinuity in a stratified prokaryote microbiome of a Red Sea deep halocline.</title>
        <authorList>
            <person name="Michoud G."/>
            <person name="Ngugi D.K."/>
            <person name="Barozzi A."/>
            <person name="Merlino G."/>
            <person name="Calleja M.L."/>
            <person name="Delgado-Huertas A."/>
            <person name="Moran X.A.G."/>
            <person name="Daffonchio D."/>
        </authorList>
    </citation>
    <scope>NUCLEOTIDE SEQUENCE</scope>
    <source>
        <strain evidence="15">SuakinDeep_MAG55_1</strain>
    </source>
</reference>
<keyword evidence="3 9" id="KW-0597">Phosphoprotein</keyword>
<dbReference type="InterPro" id="IPR036890">
    <property type="entry name" value="HATPase_C_sf"/>
</dbReference>
<protein>
    <recommendedName>
        <fullName evidence="2">histidine kinase</fullName>
        <ecNumber evidence="2">2.7.13.3</ecNumber>
    </recommendedName>
</protein>
<proteinExistence type="predicted"/>
<dbReference type="SUPFAM" id="SSF55785">
    <property type="entry name" value="PYP-like sensor domain (PAS domain)"/>
    <property type="match status" value="1"/>
</dbReference>
<keyword evidence="10" id="KW-0175">Coiled coil</keyword>
<feature type="modified residue" description="4-aspartylphosphate" evidence="9">
    <location>
        <position position="61"/>
    </location>
</feature>
<feature type="domain" description="Response regulatory" evidence="12">
    <location>
        <begin position="10"/>
        <end position="126"/>
    </location>
</feature>
<dbReference type="InterPro" id="IPR000014">
    <property type="entry name" value="PAS"/>
</dbReference>
<feature type="coiled-coil region" evidence="10">
    <location>
        <begin position="129"/>
        <end position="156"/>
    </location>
</feature>
<dbReference type="InterPro" id="IPR036097">
    <property type="entry name" value="HisK_dim/P_sf"/>
</dbReference>
<dbReference type="Gene3D" id="3.30.565.10">
    <property type="entry name" value="Histidine kinase-like ATPase, C-terminal domain"/>
    <property type="match status" value="1"/>
</dbReference>
<evidence type="ECO:0000256" key="3">
    <source>
        <dbReference type="ARBA" id="ARBA00022553"/>
    </source>
</evidence>
<keyword evidence="5" id="KW-0547">Nucleotide-binding</keyword>
<evidence type="ECO:0000256" key="10">
    <source>
        <dbReference type="SAM" id="Coils"/>
    </source>
</evidence>
<accession>A0A941W3B6</accession>
<evidence type="ECO:0000256" key="5">
    <source>
        <dbReference type="ARBA" id="ARBA00022741"/>
    </source>
</evidence>
<evidence type="ECO:0000259" key="12">
    <source>
        <dbReference type="PROSITE" id="PS50110"/>
    </source>
</evidence>
<comment type="catalytic activity">
    <reaction evidence="1">
        <text>ATP + protein L-histidine = ADP + protein N-phospho-L-histidine.</text>
        <dbReference type="EC" id="2.7.13.3"/>
    </reaction>
</comment>
<keyword evidence="7" id="KW-0067">ATP-binding</keyword>
<dbReference type="PROSITE" id="PS50113">
    <property type="entry name" value="PAC"/>
    <property type="match status" value="1"/>
</dbReference>
<dbReference type="InterPro" id="IPR005467">
    <property type="entry name" value="His_kinase_dom"/>
</dbReference>
<evidence type="ECO:0000256" key="1">
    <source>
        <dbReference type="ARBA" id="ARBA00000085"/>
    </source>
</evidence>
<feature type="domain" description="Histidine kinase" evidence="11">
    <location>
        <begin position="286"/>
        <end position="505"/>
    </location>
</feature>
<dbReference type="GO" id="GO:0006355">
    <property type="term" value="P:regulation of DNA-templated transcription"/>
    <property type="evidence" value="ECO:0007669"/>
    <property type="project" value="InterPro"/>
</dbReference>
<evidence type="ECO:0000256" key="9">
    <source>
        <dbReference type="PROSITE-ProRule" id="PRU00169"/>
    </source>
</evidence>
<dbReference type="PROSITE" id="PS50112">
    <property type="entry name" value="PAS"/>
    <property type="match status" value="1"/>
</dbReference>
<dbReference type="CDD" id="cd00156">
    <property type="entry name" value="REC"/>
    <property type="match status" value="1"/>
</dbReference>
<name>A0A941W3B6_9BACT</name>
<dbReference type="Pfam" id="PF02518">
    <property type="entry name" value="HATPase_c"/>
    <property type="match status" value="1"/>
</dbReference>
<dbReference type="GO" id="GO:0005524">
    <property type="term" value="F:ATP binding"/>
    <property type="evidence" value="ECO:0007669"/>
    <property type="project" value="UniProtKB-KW"/>
</dbReference>
<feature type="modified residue" description="4-aspartylphosphate" evidence="9">
    <location>
        <position position="574"/>
    </location>
</feature>
<keyword evidence="4" id="KW-0808">Transferase</keyword>
<dbReference type="NCBIfam" id="TIGR00229">
    <property type="entry name" value="sensory_box"/>
    <property type="match status" value="1"/>
</dbReference>
<dbReference type="SMART" id="SM00091">
    <property type="entry name" value="PAS"/>
    <property type="match status" value="1"/>
</dbReference>
<dbReference type="SMART" id="SM00388">
    <property type="entry name" value="HisKA"/>
    <property type="match status" value="1"/>
</dbReference>
<dbReference type="SMART" id="SM00387">
    <property type="entry name" value="HATPase_c"/>
    <property type="match status" value="1"/>
</dbReference>
<dbReference type="Gene3D" id="3.40.50.2300">
    <property type="match status" value="2"/>
</dbReference>
<gene>
    <name evidence="15" type="ORF">MAG551_01831</name>
</gene>
<feature type="domain" description="PAS" evidence="13">
    <location>
        <begin position="146"/>
        <end position="216"/>
    </location>
</feature>
<evidence type="ECO:0000313" key="16">
    <source>
        <dbReference type="Proteomes" id="UP000722750"/>
    </source>
</evidence>
<dbReference type="PANTHER" id="PTHR43065">
    <property type="entry name" value="SENSOR HISTIDINE KINASE"/>
    <property type="match status" value="1"/>
</dbReference>
<dbReference type="Proteomes" id="UP000722750">
    <property type="component" value="Unassembled WGS sequence"/>
</dbReference>
<evidence type="ECO:0000256" key="4">
    <source>
        <dbReference type="ARBA" id="ARBA00022679"/>
    </source>
</evidence>
<dbReference type="PROSITE" id="PS50109">
    <property type="entry name" value="HIS_KIN"/>
    <property type="match status" value="1"/>
</dbReference>
<keyword evidence="6 15" id="KW-0418">Kinase</keyword>
<feature type="domain" description="PAC" evidence="14">
    <location>
        <begin position="221"/>
        <end position="273"/>
    </location>
</feature>
<evidence type="ECO:0000259" key="14">
    <source>
        <dbReference type="PROSITE" id="PS50113"/>
    </source>
</evidence>
<evidence type="ECO:0000259" key="13">
    <source>
        <dbReference type="PROSITE" id="PS50112"/>
    </source>
</evidence>
<dbReference type="InterPro" id="IPR000700">
    <property type="entry name" value="PAS-assoc_C"/>
</dbReference>
<dbReference type="PRINTS" id="PR00344">
    <property type="entry name" value="BCTRLSENSOR"/>
</dbReference>
<evidence type="ECO:0000259" key="11">
    <source>
        <dbReference type="PROSITE" id="PS50109"/>
    </source>
</evidence>
<dbReference type="EMBL" id="JAANXD010000074">
    <property type="protein sequence ID" value="MBS1258769.1"/>
    <property type="molecule type" value="Genomic_DNA"/>
</dbReference>
<comment type="caution">
    <text evidence="15">The sequence shown here is derived from an EMBL/GenBank/DDBJ whole genome shotgun (WGS) entry which is preliminary data.</text>
</comment>
<dbReference type="GO" id="GO:0000155">
    <property type="term" value="F:phosphorelay sensor kinase activity"/>
    <property type="evidence" value="ECO:0007669"/>
    <property type="project" value="InterPro"/>
</dbReference>
<dbReference type="Gene3D" id="1.10.287.130">
    <property type="match status" value="1"/>
</dbReference>